<keyword evidence="4" id="KW-0479">Metal-binding</keyword>
<comment type="function">
    <text evidence="1">Is involved in generating a small heat-stable compound (Nod), an acylated oligomer of N-acetylglucosamine, that stimulates mitosis in various plant protoplasts.</text>
</comment>
<evidence type="ECO:0000256" key="2">
    <source>
        <dbReference type="ARBA" id="ARBA00010973"/>
    </source>
</evidence>
<evidence type="ECO:0000256" key="7">
    <source>
        <dbReference type="SAM" id="MobiDB-lite"/>
    </source>
</evidence>
<dbReference type="CDD" id="cd10917">
    <property type="entry name" value="CE4_NodB_like_6s_7s"/>
    <property type="match status" value="1"/>
</dbReference>
<dbReference type="PANTHER" id="PTHR10587">
    <property type="entry name" value="GLYCOSYL TRANSFERASE-RELATED"/>
    <property type="match status" value="1"/>
</dbReference>
<evidence type="ECO:0000256" key="3">
    <source>
        <dbReference type="ARBA" id="ARBA00020071"/>
    </source>
</evidence>
<dbReference type="PROSITE" id="PS51677">
    <property type="entry name" value="NODB"/>
    <property type="match status" value="1"/>
</dbReference>
<evidence type="ECO:0000256" key="1">
    <source>
        <dbReference type="ARBA" id="ARBA00003236"/>
    </source>
</evidence>
<protein>
    <recommendedName>
        <fullName evidence="3">Chitooligosaccharide deacetylase</fullName>
    </recommendedName>
    <alternativeName>
        <fullName evidence="6">Nodulation protein B</fullName>
    </alternativeName>
</protein>
<dbReference type="Gene3D" id="3.20.20.370">
    <property type="entry name" value="Glycoside hydrolase/deacetylase"/>
    <property type="match status" value="1"/>
</dbReference>
<dbReference type="InterPro" id="IPR011330">
    <property type="entry name" value="Glyco_hydro/deAcase_b/a-brl"/>
</dbReference>
<dbReference type="GO" id="GO:0016020">
    <property type="term" value="C:membrane"/>
    <property type="evidence" value="ECO:0007669"/>
    <property type="project" value="TreeGrafter"/>
</dbReference>
<dbReference type="InterPro" id="IPR002509">
    <property type="entry name" value="NODB_dom"/>
</dbReference>
<evidence type="ECO:0000256" key="4">
    <source>
        <dbReference type="ARBA" id="ARBA00022723"/>
    </source>
</evidence>
<dbReference type="InterPro" id="IPR050248">
    <property type="entry name" value="Polysacc_deacetylase_ArnD"/>
</dbReference>
<keyword evidence="5" id="KW-0378">Hydrolase</keyword>
<evidence type="ECO:0000256" key="5">
    <source>
        <dbReference type="ARBA" id="ARBA00022801"/>
    </source>
</evidence>
<evidence type="ECO:0000313" key="10">
    <source>
        <dbReference type="Proteomes" id="UP000305095"/>
    </source>
</evidence>
<evidence type="ECO:0000259" key="8">
    <source>
        <dbReference type="PROSITE" id="PS51677"/>
    </source>
</evidence>
<evidence type="ECO:0000313" key="9">
    <source>
        <dbReference type="EMBL" id="TKV71558.1"/>
    </source>
</evidence>
<feature type="region of interest" description="Disordered" evidence="7">
    <location>
        <begin position="63"/>
        <end position="95"/>
    </location>
</feature>
<comment type="caution">
    <text evidence="9">The sequence shown here is derived from an EMBL/GenBank/DDBJ whole genome shotgun (WGS) entry which is preliminary data.</text>
</comment>
<proteinExistence type="inferred from homology"/>
<dbReference type="PANTHER" id="PTHR10587:SF133">
    <property type="entry name" value="CHITIN DEACETYLASE 1-RELATED"/>
    <property type="match status" value="1"/>
</dbReference>
<dbReference type="SUPFAM" id="SSF88713">
    <property type="entry name" value="Glycoside hydrolase/deacetylase"/>
    <property type="match status" value="1"/>
</dbReference>
<dbReference type="GO" id="GO:0005975">
    <property type="term" value="P:carbohydrate metabolic process"/>
    <property type="evidence" value="ECO:0007669"/>
    <property type="project" value="InterPro"/>
</dbReference>
<dbReference type="Proteomes" id="UP000305095">
    <property type="component" value="Unassembled WGS sequence"/>
</dbReference>
<dbReference type="EMBL" id="SZZP01000047">
    <property type="protein sequence ID" value="TKV71558.1"/>
    <property type="molecule type" value="Genomic_DNA"/>
</dbReference>
<dbReference type="GO" id="GO:0046872">
    <property type="term" value="F:metal ion binding"/>
    <property type="evidence" value="ECO:0007669"/>
    <property type="project" value="UniProtKB-KW"/>
</dbReference>
<gene>
    <name evidence="9" type="ORF">FDV58_39970</name>
</gene>
<dbReference type="AlphaFoldDB" id="A0A4U6RDP2"/>
<dbReference type="GO" id="GO:0016810">
    <property type="term" value="F:hydrolase activity, acting on carbon-nitrogen (but not peptide) bonds"/>
    <property type="evidence" value="ECO:0007669"/>
    <property type="project" value="InterPro"/>
</dbReference>
<dbReference type="RefSeq" id="WP_137483953.1">
    <property type="nucleotide sequence ID" value="NZ_SZZP01000047.1"/>
</dbReference>
<feature type="domain" description="NodB homology" evidence="8">
    <location>
        <begin position="135"/>
        <end position="316"/>
    </location>
</feature>
<sequence>MRSALGLMLASVVTAIVIAGVWFWTSSPRADAAPPQTTAAAKADSKADPLTAAAKQAARDDVETTAALSKRADATQAAAPAATPAPAPAPAPVAAAPKCANPDALGISRTVVVDTNGGPGFGFLQYKQYDFLTDKEVVLTFDDGPWPTTPAVLKALADECTKAVFFPIGLHTTYHPDILRQVAAAGHTIGAHTWSHAHLASKKLTEQQAKDEIEKGFSAVKLALGANPAPFFRFPALAHTPATTAYLGTRNIAMFSVDVDSNDFKSKSADEVINNVMTKLDKEHKGIILMHDLQKHTAQALPTLLRKLKAGGYKVVWMKAKTQLETLPEYDAMMAKTEKPIATGRPIGNVVQTVTE</sequence>
<name>A0A4U6RDP2_BRAEL</name>
<reference evidence="9 10" key="1">
    <citation type="submission" date="2019-05" db="EMBL/GenBank/DDBJ databases">
        <title>Draft Genome of Bradyrhizobium elkanii strain SEMIA 938, Used in Commercial Inoculants for Lupinus spp. in Brazil.</title>
        <authorList>
            <person name="Hungria M."/>
            <person name="Delamuta J.R.M."/>
            <person name="Ribeiro R.A."/>
            <person name="Nogueira M.A."/>
        </authorList>
    </citation>
    <scope>NUCLEOTIDE SEQUENCE [LARGE SCALE GENOMIC DNA]</scope>
    <source>
        <strain evidence="9 10">Semia 938</strain>
    </source>
</reference>
<evidence type="ECO:0000256" key="6">
    <source>
        <dbReference type="ARBA" id="ARBA00032976"/>
    </source>
</evidence>
<comment type="similarity">
    <text evidence="2">Belongs to the polysaccharide deacetylase family.</text>
</comment>
<dbReference type="Pfam" id="PF01522">
    <property type="entry name" value="Polysacc_deac_1"/>
    <property type="match status" value="1"/>
</dbReference>
<accession>A0A4U6RDP2</accession>
<organism evidence="9 10">
    <name type="scientific">Bradyrhizobium elkanii</name>
    <dbReference type="NCBI Taxonomy" id="29448"/>
    <lineage>
        <taxon>Bacteria</taxon>
        <taxon>Pseudomonadati</taxon>
        <taxon>Pseudomonadota</taxon>
        <taxon>Alphaproteobacteria</taxon>
        <taxon>Hyphomicrobiales</taxon>
        <taxon>Nitrobacteraceae</taxon>
        <taxon>Bradyrhizobium</taxon>
    </lineage>
</organism>